<proteinExistence type="predicted"/>
<dbReference type="EMBL" id="CAUJNA010003581">
    <property type="protein sequence ID" value="CAJ1405346.1"/>
    <property type="molecule type" value="Genomic_DNA"/>
</dbReference>
<feature type="region of interest" description="Disordered" evidence="1">
    <location>
        <begin position="1"/>
        <end position="40"/>
    </location>
</feature>
<evidence type="ECO:0000313" key="2">
    <source>
        <dbReference type="EMBL" id="CAJ1405346.1"/>
    </source>
</evidence>
<dbReference type="AlphaFoldDB" id="A0AA36JHV6"/>
<dbReference type="Proteomes" id="UP001178507">
    <property type="component" value="Unassembled WGS sequence"/>
</dbReference>
<organism evidence="2 3">
    <name type="scientific">Effrenium voratum</name>
    <dbReference type="NCBI Taxonomy" id="2562239"/>
    <lineage>
        <taxon>Eukaryota</taxon>
        <taxon>Sar</taxon>
        <taxon>Alveolata</taxon>
        <taxon>Dinophyceae</taxon>
        <taxon>Suessiales</taxon>
        <taxon>Symbiodiniaceae</taxon>
        <taxon>Effrenium</taxon>
    </lineage>
</organism>
<sequence>MYTKCMVSKHPSIVSKHPSIVSKHPSVVSKHPSTGKPEQHEKDFAKFLQCVAQQPHVFENCIYSLRRRGGLVDMQSDAEALQFPETPEMRESMTCRLFSRTAAGQLVSL</sequence>
<evidence type="ECO:0000313" key="3">
    <source>
        <dbReference type="Proteomes" id="UP001178507"/>
    </source>
</evidence>
<accession>A0AA36JHV6</accession>
<reference evidence="2" key="1">
    <citation type="submission" date="2023-08" db="EMBL/GenBank/DDBJ databases">
        <authorList>
            <person name="Chen Y."/>
            <person name="Shah S."/>
            <person name="Dougan E. K."/>
            <person name="Thang M."/>
            <person name="Chan C."/>
        </authorList>
    </citation>
    <scope>NUCLEOTIDE SEQUENCE</scope>
</reference>
<protein>
    <submittedName>
        <fullName evidence="2">Uncharacterized protein</fullName>
    </submittedName>
</protein>
<gene>
    <name evidence="2" type="ORF">EVOR1521_LOCUS27583</name>
</gene>
<keyword evidence="3" id="KW-1185">Reference proteome</keyword>
<evidence type="ECO:0000256" key="1">
    <source>
        <dbReference type="SAM" id="MobiDB-lite"/>
    </source>
</evidence>
<name>A0AA36JHV6_9DINO</name>
<comment type="caution">
    <text evidence="2">The sequence shown here is derived from an EMBL/GenBank/DDBJ whole genome shotgun (WGS) entry which is preliminary data.</text>
</comment>